<dbReference type="FunFam" id="1.20.120.1080:FF:000002">
    <property type="entry name" value="Putative ATP-dependent RNA helicase DHX36"/>
    <property type="match status" value="1"/>
</dbReference>
<evidence type="ECO:0000256" key="4">
    <source>
        <dbReference type="ARBA" id="ARBA00022840"/>
    </source>
</evidence>
<dbReference type="InterPro" id="IPR048333">
    <property type="entry name" value="HA2_WH"/>
</dbReference>
<dbReference type="InterPro" id="IPR007502">
    <property type="entry name" value="Helicase-assoc_dom"/>
</dbReference>
<dbReference type="InterPro" id="IPR027417">
    <property type="entry name" value="P-loop_NTPase"/>
</dbReference>
<dbReference type="PANTHER" id="PTHR18934">
    <property type="entry name" value="ATP-DEPENDENT RNA HELICASE"/>
    <property type="match status" value="1"/>
</dbReference>
<keyword evidence="4" id="KW-0067">ATP-binding</keyword>
<evidence type="ECO:0000313" key="7">
    <source>
        <dbReference type="Proteomes" id="UP000054279"/>
    </source>
</evidence>
<dbReference type="EMBL" id="KN837344">
    <property type="protein sequence ID" value="KIJ27197.1"/>
    <property type="molecule type" value="Genomic_DNA"/>
</dbReference>
<evidence type="ECO:0000313" key="6">
    <source>
        <dbReference type="EMBL" id="KIJ27197.1"/>
    </source>
</evidence>
<dbReference type="HOGENOM" id="CLU_597392_0_0_1"/>
<gene>
    <name evidence="6" type="ORF">M422DRAFT_271688</name>
</gene>
<evidence type="ECO:0000256" key="1">
    <source>
        <dbReference type="ARBA" id="ARBA00022741"/>
    </source>
</evidence>
<name>A0A0C9UDL7_SPHS4</name>
<dbReference type="Pfam" id="PF04408">
    <property type="entry name" value="WHD_HA2"/>
    <property type="match status" value="1"/>
</dbReference>
<protein>
    <recommendedName>
        <fullName evidence="5">Helicase-associated domain-containing protein</fullName>
    </recommendedName>
</protein>
<accession>A0A0C9UDL7</accession>
<keyword evidence="3" id="KW-0347">Helicase</keyword>
<reference evidence="6 7" key="1">
    <citation type="submission" date="2014-06" db="EMBL/GenBank/DDBJ databases">
        <title>Evolutionary Origins and Diversification of the Mycorrhizal Mutualists.</title>
        <authorList>
            <consortium name="DOE Joint Genome Institute"/>
            <consortium name="Mycorrhizal Genomics Consortium"/>
            <person name="Kohler A."/>
            <person name="Kuo A."/>
            <person name="Nagy L.G."/>
            <person name="Floudas D."/>
            <person name="Copeland A."/>
            <person name="Barry K.W."/>
            <person name="Cichocki N."/>
            <person name="Veneault-Fourrey C."/>
            <person name="LaButti K."/>
            <person name="Lindquist E.A."/>
            <person name="Lipzen A."/>
            <person name="Lundell T."/>
            <person name="Morin E."/>
            <person name="Murat C."/>
            <person name="Riley R."/>
            <person name="Ohm R."/>
            <person name="Sun H."/>
            <person name="Tunlid A."/>
            <person name="Henrissat B."/>
            <person name="Grigoriev I.V."/>
            <person name="Hibbett D.S."/>
            <person name="Martin F."/>
        </authorList>
    </citation>
    <scope>NUCLEOTIDE SEQUENCE [LARGE SCALE GENOMIC DNA]</scope>
    <source>
        <strain evidence="6 7">SS14</strain>
    </source>
</reference>
<dbReference type="Pfam" id="PF21010">
    <property type="entry name" value="HA2_C"/>
    <property type="match status" value="1"/>
</dbReference>
<proteinExistence type="predicted"/>
<dbReference type="GO" id="GO:0005524">
    <property type="term" value="F:ATP binding"/>
    <property type="evidence" value="ECO:0007669"/>
    <property type="project" value="UniProtKB-KW"/>
</dbReference>
<dbReference type="GO" id="GO:0003723">
    <property type="term" value="F:RNA binding"/>
    <property type="evidence" value="ECO:0007669"/>
    <property type="project" value="TreeGrafter"/>
</dbReference>
<dbReference type="SMART" id="SM00847">
    <property type="entry name" value="HA2"/>
    <property type="match status" value="1"/>
</dbReference>
<evidence type="ECO:0000256" key="2">
    <source>
        <dbReference type="ARBA" id="ARBA00022801"/>
    </source>
</evidence>
<dbReference type="GO" id="GO:0016787">
    <property type="term" value="F:hydrolase activity"/>
    <property type="evidence" value="ECO:0007669"/>
    <property type="project" value="UniProtKB-KW"/>
</dbReference>
<organism evidence="6 7">
    <name type="scientific">Sphaerobolus stellatus (strain SS14)</name>
    <dbReference type="NCBI Taxonomy" id="990650"/>
    <lineage>
        <taxon>Eukaryota</taxon>
        <taxon>Fungi</taxon>
        <taxon>Dikarya</taxon>
        <taxon>Basidiomycota</taxon>
        <taxon>Agaricomycotina</taxon>
        <taxon>Agaricomycetes</taxon>
        <taxon>Phallomycetidae</taxon>
        <taxon>Geastrales</taxon>
        <taxon>Sphaerobolaceae</taxon>
        <taxon>Sphaerobolus</taxon>
    </lineage>
</organism>
<dbReference type="Proteomes" id="UP000054279">
    <property type="component" value="Unassembled WGS sequence"/>
</dbReference>
<evidence type="ECO:0000259" key="5">
    <source>
        <dbReference type="SMART" id="SM00847"/>
    </source>
</evidence>
<dbReference type="GO" id="GO:0004386">
    <property type="term" value="F:helicase activity"/>
    <property type="evidence" value="ECO:0007669"/>
    <property type="project" value="UniProtKB-KW"/>
</dbReference>
<keyword evidence="2" id="KW-0378">Hydrolase</keyword>
<evidence type="ECO:0000256" key="3">
    <source>
        <dbReference type="ARBA" id="ARBA00022806"/>
    </source>
</evidence>
<dbReference type="Gene3D" id="1.20.120.1080">
    <property type="match status" value="1"/>
</dbReference>
<dbReference type="PANTHER" id="PTHR18934:SF203">
    <property type="entry name" value="ATP-DEPENDENT RNA HELICASE A"/>
    <property type="match status" value="1"/>
</dbReference>
<feature type="domain" description="Helicase-associated" evidence="5">
    <location>
        <begin position="41"/>
        <end position="133"/>
    </location>
</feature>
<dbReference type="AlphaFoldDB" id="A0A0C9UDL7"/>
<dbReference type="SUPFAM" id="SSF52540">
    <property type="entry name" value="P-loop containing nucleoside triphosphate hydrolases"/>
    <property type="match status" value="1"/>
</dbReference>
<keyword evidence="7" id="KW-1185">Reference proteome</keyword>
<sequence>MQRADLSNVVMHIKALHFPRMAVQEVLAETIEPPAPERVKVAINSLKMVGALDHDENLTPLGRVLLQLPVDVQLGTMVLYGAFFKCLSRAVSLAAILSNRDPFLSPPLRKREAHAVKSSWVPEGSKSDVLATLAAYEEWASIQNKGHYNTAGQFCMDNYLSKPTMMLIHRIRGQLVHSLYQAGVMDISAGGAAASGASNSEHVPPELNVNAGSMPLLAGLVALATKPKFAVKLNHRLLRTNIDKVVLIHPSSTNANKNERDTDFLQDTDRDIMAFSEKRRSVNVGNAGQTFLSGTTKIPALPYVMFGAHDIKLTNAGLECDKWVHISGVIGALEEVRRLRENVHGCMLRVFEGLSRSSRTRKTQNGVVVPVHPRYEGDTESLVGEREYAEDNLDARDHRLSEKEMKELDLLTTDIVRILDEQYTNMQYIQGAKSKIDNIRSYMKSNKDKSYWSGSANY</sequence>
<dbReference type="OrthoDB" id="28053at2759"/>
<keyword evidence="1" id="KW-0547">Nucleotide-binding</keyword>